<reference evidence="3" key="1">
    <citation type="submission" date="2021-01" db="EMBL/GenBank/DDBJ databases">
        <authorList>
            <person name="Corre E."/>
            <person name="Pelletier E."/>
            <person name="Niang G."/>
            <person name="Scheremetjew M."/>
            <person name="Finn R."/>
            <person name="Kale V."/>
            <person name="Holt S."/>
            <person name="Cochrane G."/>
            <person name="Meng A."/>
            <person name="Brown T."/>
            <person name="Cohen L."/>
        </authorList>
    </citation>
    <scope>NUCLEOTIDE SEQUENCE</scope>
    <source>
        <strain evidence="3">SoJaBio B1-5/56/2</strain>
    </source>
</reference>
<name>A0A7S4NCE8_9EUKA</name>
<accession>A0A7S4NCE8</accession>
<feature type="region of interest" description="Disordered" evidence="1">
    <location>
        <begin position="301"/>
        <end position="320"/>
    </location>
</feature>
<organism evidence="3">
    <name type="scientific">Paramoeba aestuarina</name>
    <dbReference type="NCBI Taxonomy" id="180227"/>
    <lineage>
        <taxon>Eukaryota</taxon>
        <taxon>Amoebozoa</taxon>
        <taxon>Discosea</taxon>
        <taxon>Flabellinia</taxon>
        <taxon>Dactylopodida</taxon>
        <taxon>Paramoebidae</taxon>
        <taxon>Paramoeba</taxon>
    </lineage>
</organism>
<protein>
    <submittedName>
        <fullName evidence="3">Uncharacterized protein</fullName>
    </submittedName>
</protein>
<keyword evidence="2" id="KW-0732">Signal</keyword>
<feature type="chain" id="PRO_5030537956" evidence="2">
    <location>
        <begin position="17"/>
        <end position="355"/>
    </location>
</feature>
<sequence length="355" mass="41964">MRVLFVALAIVGYALAQGFYEPDVPAFPQNPIESQPVGIQLGTFPWLWCHTYCTLEGTYDFQRYWAEPDPDFVGDTHIFDWSADGGVEFWDSDCHDVIEYYRYLPIVLDDNDLLYSESRLRNCIPTWIYIENVEITYDRFVGRFHWTHRINDAFQPTEDAWSEWSSIAFDAKRGNNIDPDDDYDEYDAFDGLLRYYPEPLTSRITSQFENDYYYRETYVGNYEPNYCTMKMSHMYVNKELWCKGQLFDDSDDSDNIDFPTRWYCIEREAWYEEDDNYEFGCDDATDDCDAVDFDQNTRSARLPKRTTPSKTDRLKQATRSSKNLAKYEKRGDLYDLFYSQNAVAGAQFPYCAIRD</sequence>
<dbReference type="EMBL" id="HBKR01004676">
    <property type="protein sequence ID" value="CAE2278747.1"/>
    <property type="molecule type" value="Transcribed_RNA"/>
</dbReference>
<evidence type="ECO:0000256" key="2">
    <source>
        <dbReference type="SAM" id="SignalP"/>
    </source>
</evidence>
<evidence type="ECO:0000313" key="3">
    <source>
        <dbReference type="EMBL" id="CAE2278747.1"/>
    </source>
</evidence>
<dbReference type="AlphaFoldDB" id="A0A7S4NCE8"/>
<gene>
    <name evidence="3" type="ORF">NAES01612_LOCUS3139</name>
</gene>
<feature type="signal peptide" evidence="2">
    <location>
        <begin position="1"/>
        <end position="16"/>
    </location>
</feature>
<proteinExistence type="predicted"/>
<evidence type="ECO:0000256" key="1">
    <source>
        <dbReference type="SAM" id="MobiDB-lite"/>
    </source>
</evidence>